<organism evidence="2">
    <name type="scientific">bioreactor metagenome</name>
    <dbReference type="NCBI Taxonomy" id="1076179"/>
    <lineage>
        <taxon>unclassified sequences</taxon>
        <taxon>metagenomes</taxon>
        <taxon>ecological metagenomes</taxon>
    </lineage>
</organism>
<evidence type="ECO:0000256" key="1">
    <source>
        <dbReference type="SAM" id="Phobius"/>
    </source>
</evidence>
<gene>
    <name evidence="2" type="ORF">SDC9_67390</name>
</gene>
<keyword evidence="1" id="KW-0472">Membrane</keyword>
<protein>
    <submittedName>
        <fullName evidence="2">Uncharacterized protein</fullName>
    </submittedName>
</protein>
<comment type="caution">
    <text evidence="2">The sequence shown here is derived from an EMBL/GenBank/DDBJ whole genome shotgun (WGS) entry which is preliminary data.</text>
</comment>
<name>A0A644XZ70_9ZZZZ</name>
<evidence type="ECO:0000313" key="2">
    <source>
        <dbReference type="EMBL" id="MPM20951.1"/>
    </source>
</evidence>
<dbReference type="EMBL" id="VSSQ01003490">
    <property type="protein sequence ID" value="MPM20951.1"/>
    <property type="molecule type" value="Genomic_DNA"/>
</dbReference>
<keyword evidence="1" id="KW-1133">Transmembrane helix</keyword>
<feature type="transmembrane region" description="Helical" evidence="1">
    <location>
        <begin position="25"/>
        <end position="43"/>
    </location>
</feature>
<sequence>MDSVFRCENVIRSLFSVGLGHIQKAPIVGALFYVASILIAFIFKVRNQGLTYTEIDISLET</sequence>
<dbReference type="AlphaFoldDB" id="A0A644XZ70"/>
<accession>A0A644XZ70</accession>
<proteinExistence type="predicted"/>
<keyword evidence="1" id="KW-0812">Transmembrane</keyword>
<reference evidence="2" key="1">
    <citation type="submission" date="2019-08" db="EMBL/GenBank/DDBJ databases">
        <authorList>
            <person name="Kucharzyk K."/>
            <person name="Murdoch R.W."/>
            <person name="Higgins S."/>
            <person name="Loffler F."/>
        </authorList>
    </citation>
    <scope>NUCLEOTIDE SEQUENCE</scope>
</reference>